<sequence>MSRKRQTSSNPITDFLIARNVPEKQAKIIFWTIILFSLYLFIGLFLGDFV</sequence>
<feature type="transmembrane region" description="Helical" evidence="1">
    <location>
        <begin position="28"/>
        <end position="47"/>
    </location>
</feature>
<dbReference type="EMBL" id="CP131060">
    <property type="protein sequence ID" value="WNY25150.1"/>
    <property type="molecule type" value="Genomic_DNA"/>
</dbReference>
<keyword evidence="3" id="KW-1185">Reference proteome</keyword>
<keyword evidence="1" id="KW-0472">Membrane</keyword>
<evidence type="ECO:0000313" key="2">
    <source>
        <dbReference type="EMBL" id="WNY25150.1"/>
    </source>
</evidence>
<keyword evidence="1" id="KW-0812">Transmembrane</keyword>
<evidence type="ECO:0000256" key="1">
    <source>
        <dbReference type="SAM" id="Phobius"/>
    </source>
</evidence>
<proteinExistence type="predicted"/>
<keyword evidence="1" id="KW-1133">Transmembrane helix</keyword>
<gene>
    <name evidence="2" type="ORF">MsAc7_06920</name>
</gene>
<protein>
    <submittedName>
        <fullName evidence="2">Uncharacterized protein</fullName>
    </submittedName>
</protein>
<accession>A0AA96V3E3</accession>
<evidence type="ECO:0000313" key="3">
    <source>
        <dbReference type="Proteomes" id="UP001303587"/>
    </source>
</evidence>
<dbReference type="AlphaFoldDB" id="A0AA96V3E3"/>
<organism evidence="2 3">
    <name type="scientific">Methanolapillus millepedarum</name>
    <dbReference type="NCBI Taxonomy" id="3028296"/>
    <lineage>
        <taxon>Archaea</taxon>
        <taxon>Methanobacteriati</taxon>
        <taxon>Methanobacteriota</taxon>
        <taxon>Stenosarchaea group</taxon>
        <taxon>Methanomicrobia</taxon>
        <taxon>Methanosarcinales</taxon>
        <taxon>Methanosarcinaceae</taxon>
        <taxon>Methanolapillus</taxon>
    </lineage>
</organism>
<reference evidence="2 3" key="1">
    <citation type="submission" date="2023-07" db="EMBL/GenBank/DDBJ databases">
        <title>Closed genoem sequence of Methanosarcinaceae archaeon Ac7.</title>
        <authorList>
            <person name="Poehlein A."/>
            <person name="Protasov E."/>
            <person name="Platt K."/>
            <person name="Reeh H."/>
            <person name="Daniel R."/>
            <person name="Brune A."/>
        </authorList>
    </citation>
    <scope>NUCLEOTIDE SEQUENCE [LARGE SCALE GENOMIC DNA]</scope>
    <source>
        <strain evidence="2 3">Ac7</strain>
    </source>
</reference>
<dbReference type="Proteomes" id="UP001303587">
    <property type="component" value="Chromosome"/>
</dbReference>
<name>A0AA96V3E3_9EURY</name>